<evidence type="ECO:0000313" key="8">
    <source>
        <dbReference type="EMBL" id="SFI14025.1"/>
    </source>
</evidence>
<accession>A0A1I3FS33</accession>
<keyword evidence="3" id="KW-0731">Sigma factor</keyword>
<dbReference type="GO" id="GO:0003677">
    <property type="term" value="F:DNA binding"/>
    <property type="evidence" value="ECO:0007669"/>
    <property type="project" value="InterPro"/>
</dbReference>
<dbReference type="Proteomes" id="UP000198670">
    <property type="component" value="Unassembled WGS sequence"/>
</dbReference>
<dbReference type="AlphaFoldDB" id="A0A1I3FS33"/>
<sequence>MKRLTPINEQYVLQQLRKGNETAFETIYNAYYQQLIGHLLRLLKSAELAKEVVQDTFLALWEHRERVDEHKPIKAYLFKIATNNAYNIFKRAVHDEKVRAYLYPATEAGYEHIETHLLEKENEQRFREILQRMPAKQRIVYTLCKLHGKSYDEVSKELNISIGTIHTHIKRANQFLRKRIASYAEFSISILFFLFSMYP</sequence>
<evidence type="ECO:0000256" key="5">
    <source>
        <dbReference type="SAM" id="Phobius"/>
    </source>
</evidence>
<proteinExistence type="inferred from homology"/>
<gene>
    <name evidence="8" type="ORF">SAMN05444682_102471</name>
</gene>
<dbReference type="GO" id="GO:0006352">
    <property type="term" value="P:DNA-templated transcription initiation"/>
    <property type="evidence" value="ECO:0007669"/>
    <property type="project" value="InterPro"/>
</dbReference>
<dbReference type="InterPro" id="IPR013249">
    <property type="entry name" value="RNA_pol_sigma70_r4_t2"/>
</dbReference>
<keyword evidence="5" id="KW-1133">Transmembrane helix</keyword>
<dbReference type="InterPro" id="IPR036388">
    <property type="entry name" value="WH-like_DNA-bd_sf"/>
</dbReference>
<dbReference type="PANTHER" id="PTHR43133:SF46">
    <property type="entry name" value="RNA POLYMERASE SIGMA-70 FACTOR ECF SUBFAMILY"/>
    <property type="match status" value="1"/>
</dbReference>
<evidence type="ECO:0000256" key="4">
    <source>
        <dbReference type="ARBA" id="ARBA00023163"/>
    </source>
</evidence>
<dbReference type="RefSeq" id="WP_090625499.1">
    <property type="nucleotide sequence ID" value="NZ_FOQO01000002.1"/>
</dbReference>
<feature type="domain" description="RNA polymerase sigma factor 70 region 4 type 2" evidence="7">
    <location>
        <begin position="124"/>
        <end position="172"/>
    </location>
</feature>
<keyword evidence="4" id="KW-0804">Transcription</keyword>
<dbReference type="Gene3D" id="1.10.1740.10">
    <property type="match status" value="1"/>
</dbReference>
<dbReference type="OrthoDB" id="655312at2"/>
<feature type="transmembrane region" description="Helical" evidence="5">
    <location>
        <begin position="180"/>
        <end position="198"/>
    </location>
</feature>
<keyword evidence="5" id="KW-0472">Membrane</keyword>
<dbReference type="InterPro" id="IPR007627">
    <property type="entry name" value="RNA_pol_sigma70_r2"/>
</dbReference>
<dbReference type="PANTHER" id="PTHR43133">
    <property type="entry name" value="RNA POLYMERASE ECF-TYPE SIGMA FACTO"/>
    <property type="match status" value="1"/>
</dbReference>
<dbReference type="NCBIfam" id="TIGR02985">
    <property type="entry name" value="Sig70_bacteroi1"/>
    <property type="match status" value="1"/>
</dbReference>
<comment type="similarity">
    <text evidence="1">Belongs to the sigma-70 factor family. ECF subfamily.</text>
</comment>
<dbReference type="NCBIfam" id="TIGR02937">
    <property type="entry name" value="sigma70-ECF"/>
    <property type="match status" value="1"/>
</dbReference>
<evidence type="ECO:0000256" key="3">
    <source>
        <dbReference type="ARBA" id="ARBA00023082"/>
    </source>
</evidence>
<dbReference type="SUPFAM" id="SSF88659">
    <property type="entry name" value="Sigma3 and sigma4 domains of RNA polymerase sigma factors"/>
    <property type="match status" value="1"/>
</dbReference>
<dbReference type="InterPro" id="IPR013324">
    <property type="entry name" value="RNA_pol_sigma_r3/r4-like"/>
</dbReference>
<dbReference type="SUPFAM" id="SSF88946">
    <property type="entry name" value="Sigma2 domain of RNA polymerase sigma factors"/>
    <property type="match status" value="1"/>
</dbReference>
<keyword evidence="5" id="KW-0812">Transmembrane</keyword>
<dbReference type="EMBL" id="FOQO01000002">
    <property type="protein sequence ID" value="SFI14025.1"/>
    <property type="molecule type" value="Genomic_DNA"/>
</dbReference>
<dbReference type="Pfam" id="PF04542">
    <property type="entry name" value="Sigma70_r2"/>
    <property type="match status" value="1"/>
</dbReference>
<dbReference type="InterPro" id="IPR014284">
    <property type="entry name" value="RNA_pol_sigma-70_dom"/>
</dbReference>
<evidence type="ECO:0000256" key="2">
    <source>
        <dbReference type="ARBA" id="ARBA00023015"/>
    </source>
</evidence>
<dbReference type="InterPro" id="IPR039425">
    <property type="entry name" value="RNA_pol_sigma-70-like"/>
</dbReference>
<feature type="domain" description="RNA polymerase sigma-70 region 2" evidence="6">
    <location>
        <begin position="27"/>
        <end position="92"/>
    </location>
</feature>
<dbReference type="Gene3D" id="1.10.10.10">
    <property type="entry name" value="Winged helix-like DNA-binding domain superfamily/Winged helix DNA-binding domain"/>
    <property type="match status" value="1"/>
</dbReference>
<reference evidence="8 9" key="1">
    <citation type="submission" date="2016-10" db="EMBL/GenBank/DDBJ databases">
        <authorList>
            <person name="de Groot N.N."/>
        </authorList>
    </citation>
    <scope>NUCLEOTIDE SEQUENCE [LARGE SCALE GENOMIC DNA]</scope>
    <source>
        <strain evidence="8 9">RK1</strain>
    </source>
</reference>
<evidence type="ECO:0000259" key="7">
    <source>
        <dbReference type="Pfam" id="PF08281"/>
    </source>
</evidence>
<evidence type="ECO:0000259" key="6">
    <source>
        <dbReference type="Pfam" id="PF04542"/>
    </source>
</evidence>
<dbReference type="InterPro" id="IPR013325">
    <property type="entry name" value="RNA_pol_sigma_r2"/>
</dbReference>
<dbReference type="CDD" id="cd06171">
    <property type="entry name" value="Sigma70_r4"/>
    <property type="match status" value="1"/>
</dbReference>
<dbReference type="InterPro" id="IPR014327">
    <property type="entry name" value="RNA_pol_sigma70_bacteroid"/>
</dbReference>
<protein>
    <submittedName>
        <fullName evidence="8">RNA polymerase sigma-70 factor, ECF subfamily</fullName>
    </submittedName>
</protein>
<organism evidence="8 9">
    <name type="scientific">Parapedobacter indicus</name>
    <dbReference type="NCBI Taxonomy" id="1477437"/>
    <lineage>
        <taxon>Bacteria</taxon>
        <taxon>Pseudomonadati</taxon>
        <taxon>Bacteroidota</taxon>
        <taxon>Sphingobacteriia</taxon>
        <taxon>Sphingobacteriales</taxon>
        <taxon>Sphingobacteriaceae</taxon>
        <taxon>Parapedobacter</taxon>
    </lineage>
</organism>
<dbReference type="GO" id="GO:0016987">
    <property type="term" value="F:sigma factor activity"/>
    <property type="evidence" value="ECO:0007669"/>
    <property type="project" value="UniProtKB-KW"/>
</dbReference>
<keyword evidence="9" id="KW-1185">Reference proteome</keyword>
<dbReference type="Pfam" id="PF08281">
    <property type="entry name" value="Sigma70_r4_2"/>
    <property type="match status" value="1"/>
</dbReference>
<evidence type="ECO:0000256" key="1">
    <source>
        <dbReference type="ARBA" id="ARBA00010641"/>
    </source>
</evidence>
<evidence type="ECO:0000313" key="9">
    <source>
        <dbReference type="Proteomes" id="UP000198670"/>
    </source>
</evidence>
<dbReference type="STRING" id="1477437.SAMN05444682_102471"/>
<name>A0A1I3FS33_9SPHI</name>
<keyword evidence="2" id="KW-0805">Transcription regulation</keyword>